<organism evidence="1">
    <name type="scientific">Salix viminalis</name>
    <name type="common">Common osier</name>
    <name type="synonym">Basket willow</name>
    <dbReference type="NCBI Taxonomy" id="40686"/>
    <lineage>
        <taxon>Eukaryota</taxon>
        <taxon>Viridiplantae</taxon>
        <taxon>Streptophyta</taxon>
        <taxon>Embryophyta</taxon>
        <taxon>Tracheophyta</taxon>
        <taxon>Spermatophyta</taxon>
        <taxon>Magnoliopsida</taxon>
        <taxon>eudicotyledons</taxon>
        <taxon>Gunneridae</taxon>
        <taxon>Pentapetalae</taxon>
        <taxon>rosids</taxon>
        <taxon>fabids</taxon>
        <taxon>Malpighiales</taxon>
        <taxon>Salicaceae</taxon>
        <taxon>Saliceae</taxon>
        <taxon>Salix</taxon>
    </lineage>
</organism>
<accession>A0A6N2MZ59</accession>
<evidence type="ECO:0000313" key="1">
    <source>
        <dbReference type="EMBL" id="VFU57737.1"/>
    </source>
</evidence>
<dbReference type="EMBL" id="CAADRP010001963">
    <property type="protein sequence ID" value="VFU57737.1"/>
    <property type="molecule type" value="Genomic_DNA"/>
</dbReference>
<sequence>MARSLMVRTRNEMVKEQRPIITINLEGKVCFSISSSSFHFFILRPPSLLQPQQSETILACGKF</sequence>
<reference evidence="1" key="1">
    <citation type="submission" date="2019-03" db="EMBL/GenBank/DDBJ databases">
        <authorList>
            <person name="Mank J."/>
            <person name="Almeida P."/>
        </authorList>
    </citation>
    <scope>NUCLEOTIDE SEQUENCE</scope>
    <source>
        <strain evidence="1">78183</strain>
    </source>
</reference>
<name>A0A6N2MZ59_SALVM</name>
<gene>
    <name evidence="1" type="ORF">SVIM_LOCUS417836</name>
</gene>
<proteinExistence type="predicted"/>
<protein>
    <submittedName>
        <fullName evidence="1">Uncharacterized protein</fullName>
    </submittedName>
</protein>
<dbReference type="AlphaFoldDB" id="A0A6N2MZ59"/>